<dbReference type="GO" id="GO:0016491">
    <property type="term" value="F:oxidoreductase activity"/>
    <property type="evidence" value="ECO:0007669"/>
    <property type="project" value="UniProtKB-KW"/>
</dbReference>
<dbReference type="SUPFAM" id="SSF51905">
    <property type="entry name" value="FAD/NAD(P)-binding domain"/>
    <property type="match status" value="1"/>
</dbReference>
<feature type="domain" description="FAD dependent oxidoreductase" evidence="5">
    <location>
        <begin position="4"/>
        <end position="352"/>
    </location>
</feature>
<name>A0A5D4R7N3_9BACI</name>
<dbReference type="GO" id="GO:0005737">
    <property type="term" value="C:cytoplasm"/>
    <property type="evidence" value="ECO:0007669"/>
    <property type="project" value="TreeGrafter"/>
</dbReference>
<dbReference type="Gene3D" id="3.50.50.60">
    <property type="entry name" value="FAD/NAD(P)-binding domain"/>
    <property type="match status" value="1"/>
</dbReference>
<keyword evidence="4" id="KW-0560">Oxidoreductase</keyword>
<dbReference type="InterPro" id="IPR006076">
    <property type="entry name" value="FAD-dep_OxRdtase"/>
</dbReference>
<comment type="caution">
    <text evidence="6">The sequence shown here is derived from an EMBL/GenBank/DDBJ whole genome shotgun (WGS) entry which is preliminary data.</text>
</comment>
<dbReference type="Pfam" id="PF01266">
    <property type="entry name" value="DAO"/>
    <property type="match status" value="1"/>
</dbReference>
<dbReference type="EMBL" id="VTER01000009">
    <property type="protein sequence ID" value="TYS45986.1"/>
    <property type="molecule type" value="Genomic_DNA"/>
</dbReference>
<sequence length="377" mass="40457">MKNYIVIGAGILGASAAYHLAKSGKRVILADRNEKGQATAAAAGIVCPWVSQRRNKDWYRLAKAGARYYPELVKELEERGEPDTGYSRVGALILHKETDKLEKAEERTLKRREEAPEIGEVTLLTREQTAEAFPPADKEFAAVHVSGAARVDGRALRDSLIRAAEKEGAVFLEKDASLIYEGNRVTGILAGQEQWEADAVIVCAGAWAAEIFKPLGIEMDVSYQKAQIAHLKLPDEATDSWPVLMPPGDQYLLAFTGGRIVAGATHENDVSGFDARITAGGMQEVLAKALSTAPGLADASLIEARVGFRPFTPGFLPVIGAVPGWEGLFTANGLGASGLTMGPFLGQQLAKLALGHDTDIDLNPYHVQGALKDQKSE</sequence>
<dbReference type="SUPFAM" id="SSF54373">
    <property type="entry name" value="FAD-linked reductases, C-terminal domain"/>
    <property type="match status" value="1"/>
</dbReference>
<evidence type="ECO:0000259" key="5">
    <source>
        <dbReference type="Pfam" id="PF01266"/>
    </source>
</evidence>
<protein>
    <submittedName>
        <fullName evidence="6">FAD-binding oxidoreductase</fullName>
    </submittedName>
</protein>
<evidence type="ECO:0000256" key="4">
    <source>
        <dbReference type="ARBA" id="ARBA00023002"/>
    </source>
</evidence>
<organism evidence="6 7">
    <name type="scientific">Bacillus infantis</name>
    <dbReference type="NCBI Taxonomy" id="324767"/>
    <lineage>
        <taxon>Bacteria</taxon>
        <taxon>Bacillati</taxon>
        <taxon>Bacillota</taxon>
        <taxon>Bacilli</taxon>
        <taxon>Bacillales</taxon>
        <taxon>Bacillaceae</taxon>
        <taxon>Bacillus</taxon>
    </lineage>
</organism>
<evidence type="ECO:0000256" key="1">
    <source>
        <dbReference type="ARBA" id="ARBA00001974"/>
    </source>
</evidence>
<dbReference type="AlphaFoldDB" id="A0A5D4R7N3"/>
<evidence type="ECO:0000256" key="2">
    <source>
        <dbReference type="ARBA" id="ARBA00009410"/>
    </source>
</evidence>
<dbReference type="Gene3D" id="3.30.9.10">
    <property type="entry name" value="D-Amino Acid Oxidase, subunit A, domain 2"/>
    <property type="match status" value="1"/>
</dbReference>
<comment type="cofactor">
    <cofactor evidence="1">
        <name>FAD</name>
        <dbReference type="ChEBI" id="CHEBI:57692"/>
    </cofactor>
</comment>
<evidence type="ECO:0000313" key="6">
    <source>
        <dbReference type="EMBL" id="TYS45986.1"/>
    </source>
</evidence>
<dbReference type="PANTHER" id="PTHR13847:SF286">
    <property type="entry name" value="D-AMINO ACID DEHYDROGENASE"/>
    <property type="match status" value="1"/>
</dbReference>
<dbReference type="Proteomes" id="UP000322139">
    <property type="component" value="Unassembled WGS sequence"/>
</dbReference>
<comment type="similarity">
    <text evidence="2">Belongs to the DadA oxidoreductase family.</text>
</comment>
<keyword evidence="3" id="KW-0285">Flavoprotein</keyword>
<evidence type="ECO:0000313" key="7">
    <source>
        <dbReference type="Proteomes" id="UP000322139"/>
    </source>
</evidence>
<gene>
    <name evidence="6" type="ORF">FZD51_18265</name>
</gene>
<accession>A0A5D4R7N3</accession>
<dbReference type="PANTHER" id="PTHR13847">
    <property type="entry name" value="SARCOSINE DEHYDROGENASE-RELATED"/>
    <property type="match status" value="1"/>
</dbReference>
<dbReference type="RefSeq" id="WP_148976077.1">
    <property type="nucleotide sequence ID" value="NZ_VTER01000009.1"/>
</dbReference>
<proteinExistence type="inferred from homology"/>
<dbReference type="InterPro" id="IPR036188">
    <property type="entry name" value="FAD/NAD-bd_sf"/>
</dbReference>
<reference evidence="6 7" key="1">
    <citation type="submission" date="2019-08" db="EMBL/GenBank/DDBJ databases">
        <title>Bacillus genomes from the desert of Cuatro Cienegas, Coahuila.</title>
        <authorList>
            <person name="Olmedo-Alvarez G."/>
        </authorList>
    </citation>
    <scope>NUCLEOTIDE SEQUENCE [LARGE SCALE GENOMIC DNA]</scope>
    <source>
        <strain evidence="6 7">CH446_14T</strain>
    </source>
</reference>
<evidence type="ECO:0000256" key="3">
    <source>
        <dbReference type="ARBA" id="ARBA00022630"/>
    </source>
</evidence>